<evidence type="ECO:0000259" key="3">
    <source>
        <dbReference type="Pfam" id="PF07992"/>
    </source>
</evidence>
<dbReference type="InterPro" id="IPR036188">
    <property type="entry name" value="FAD/NAD-bd_sf"/>
</dbReference>
<dbReference type="InterPro" id="IPR049386">
    <property type="entry name" value="FCSD_central"/>
</dbReference>
<dbReference type="EMBL" id="VLLA01000034">
    <property type="protein sequence ID" value="TWI60324.1"/>
    <property type="molecule type" value="Genomic_DNA"/>
</dbReference>
<evidence type="ECO:0000313" key="7">
    <source>
        <dbReference type="Proteomes" id="UP000316291"/>
    </source>
</evidence>
<feature type="domain" description="Sulfide dehydrogenase [flavocytochrome c] flavoprotein chain central" evidence="5">
    <location>
        <begin position="182"/>
        <end position="297"/>
    </location>
</feature>
<keyword evidence="7" id="KW-1185">Reference proteome</keyword>
<dbReference type="Gene3D" id="3.90.760.10">
    <property type="entry name" value="Flavocytochrome c sulphide dehydrogenase, flavin-binding domain"/>
    <property type="match status" value="1"/>
</dbReference>
<dbReference type="Proteomes" id="UP000316291">
    <property type="component" value="Unassembled WGS sequence"/>
</dbReference>
<dbReference type="PANTHER" id="PTHR43755">
    <property type="match status" value="1"/>
</dbReference>
<dbReference type="Pfam" id="PF21706">
    <property type="entry name" value="FCSD_central"/>
    <property type="match status" value="1"/>
</dbReference>
<dbReference type="Pfam" id="PF07992">
    <property type="entry name" value="Pyr_redox_2"/>
    <property type="match status" value="1"/>
</dbReference>
<reference evidence="6 7" key="1">
    <citation type="journal article" date="2015" name="Stand. Genomic Sci.">
        <title>Genomic Encyclopedia of Bacterial and Archaeal Type Strains, Phase III: the genomes of soil and plant-associated and newly described type strains.</title>
        <authorList>
            <person name="Whitman W.B."/>
            <person name="Woyke T."/>
            <person name="Klenk H.P."/>
            <person name="Zhou Y."/>
            <person name="Lilburn T.G."/>
            <person name="Beck B.J."/>
            <person name="De Vos P."/>
            <person name="Vandamme P."/>
            <person name="Eisen J.A."/>
            <person name="Garrity G."/>
            <person name="Hugenholtz P."/>
            <person name="Kyrpides N.C."/>
        </authorList>
    </citation>
    <scope>NUCLEOTIDE SEQUENCE [LARGE SCALE GENOMIC DNA]</scope>
    <source>
        <strain evidence="6 7">CGMCC 1.10948</strain>
    </source>
</reference>
<feature type="domain" description="Flavocytochrome c sulphide dehydrogenase flavin-binding" evidence="4">
    <location>
        <begin position="373"/>
        <end position="440"/>
    </location>
</feature>
<evidence type="ECO:0000259" key="5">
    <source>
        <dbReference type="Pfam" id="PF21706"/>
    </source>
</evidence>
<gene>
    <name evidence="6" type="ORF">IQ16_07708</name>
</gene>
<dbReference type="Pfam" id="PF09242">
    <property type="entry name" value="FCSD-flav_bind"/>
    <property type="match status" value="1"/>
</dbReference>
<dbReference type="GO" id="GO:0050660">
    <property type="term" value="F:flavin adenine dinucleotide binding"/>
    <property type="evidence" value="ECO:0007669"/>
    <property type="project" value="InterPro"/>
</dbReference>
<organism evidence="6 7">
    <name type="scientific">Bradyrhizobium huanghuaihaiense</name>
    <dbReference type="NCBI Taxonomy" id="990078"/>
    <lineage>
        <taxon>Bacteria</taxon>
        <taxon>Pseudomonadati</taxon>
        <taxon>Pseudomonadota</taxon>
        <taxon>Alphaproteobacteria</taxon>
        <taxon>Hyphomicrobiales</taxon>
        <taxon>Nitrobacteraceae</taxon>
        <taxon>Bradyrhizobium</taxon>
    </lineage>
</organism>
<evidence type="ECO:0000259" key="4">
    <source>
        <dbReference type="Pfam" id="PF09242"/>
    </source>
</evidence>
<feature type="domain" description="FAD/NAD(P)-binding" evidence="3">
    <location>
        <begin position="52"/>
        <end position="155"/>
    </location>
</feature>
<dbReference type="Gene3D" id="3.50.50.60">
    <property type="entry name" value="FAD/NAD(P)-binding domain"/>
    <property type="match status" value="2"/>
</dbReference>
<dbReference type="AlphaFoldDB" id="A0A562QVI6"/>
<keyword evidence="2" id="KW-0274">FAD</keyword>
<protein>
    <submittedName>
        <fullName evidence="6">NADH dehydrogenase FAD-containing subunit</fullName>
    </submittedName>
</protein>
<dbReference type="GO" id="GO:0016491">
    <property type="term" value="F:oxidoreductase activity"/>
    <property type="evidence" value="ECO:0007669"/>
    <property type="project" value="InterPro"/>
</dbReference>
<dbReference type="FunFam" id="3.50.50.60:FF:000234">
    <property type="entry name" value="Flavocytochrome C sulfide dehydrogenase"/>
    <property type="match status" value="1"/>
</dbReference>
<dbReference type="InterPro" id="IPR023753">
    <property type="entry name" value="FAD/NAD-binding_dom"/>
</dbReference>
<accession>A0A562QVI6</accession>
<dbReference type="PANTHER" id="PTHR43755:SF1">
    <property type="entry name" value="FAD-DEPENDENT PYRIDINE NUCLEOTIDE-DISULPHIDE OXIDOREDUCTASE"/>
    <property type="match status" value="1"/>
</dbReference>
<name>A0A562QVI6_9BRAD</name>
<comment type="caution">
    <text evidence="6">The sequence shown here is derived from an EMBL/GenBank/DDBJ whole genome shotgun (WGS) entry which is preliminary data.</text>
</comment>
<evidence type="ECO:0000256" key="2">
    <source>
        <dbReference type="ARBA" id="ARBA00022827"/>
    </source>
</evidence>
<sequence length="441" mass="46657">MLRRREIAAAALFQMPLMTTRPVTRRNAVFGITLAAAALARPSISCAQSTGRVVVVGGGFGGAACARALKHAQGDLQVILIEPNAVYTACPFSNEVIAGLRDIDAQQFGYDKLAAEGVTVIGQAVTAIEPDRRSVMTTDGVALPYDRLVLSPGIDFHVEALSGYDNAASEKMPHAWKAGAQTLLLRRQLEAMEDGGTVAVAIPANPSRCPPAPYERASLIAHYLKTKKPRSKVLVLDAKDSFSQQRLFEKAWKELYGDMIERIGLSQGGRVTSVDAATRTIVTEFGNYTPDVANVIPPQRAGRIADIAGAADHTGWCPIDPVTFESKLVPNIHVIGDACLGGGIPKSASAASAQGKACASAIIGLLAGRAPEAPRLTGVCYNTVAPGYGFSLAGNYQPRGDIFAEVEGGTTSPVDAPRELRAREAAEAERWFQTITADTFG</sequence>
<dbReference type="InterPro" id="IPR015323">
    <property type="entry name" value="FlavoCytC_S_DH_flav-bd"/>
</dbReference>
<dbReference type="SUPFAM" id="SSF51905">
    <property type="entry name" value="FAD/NAD(P)-binding domain"/>
    <property type="match status" value="2"/>
</dbReference>
<evidence type="ECO:0000256" key="1">
    <source>
        <dbReference type="ARBA" id="ARBA00022630"/>
    </source>
</evidence>
<dbReference type="SUPFAM" id="SSF55424">
    <property type="entry name" value="FAD/NAD-linked reductases, dimerisation (C-terminal) domain"/>
    <property type="match status" value="1"/>
</dbReference>
<evidence type="ECO:0000313" key="6">
    <source>
        <dbReference type="EMBL" id="TWI60324.1"/>
    </source>
</evidence>
<proteinExistence type="predicted"/>
<dbReference type="InterPro" id="IPR016156">
    <property type="entry name" value="FAD/NAD-linked_Rdtase_dimer_sf"/>
</dbReference>
<dbReference type="InterPro" id="IPR052541">
    <property type="entry name" value="SQRD"/>
</dbReference>
<keyword evidence="1" id="KW-0285">Flavoprotein</keyword>
<dbReference type="InterPro" id="IPR037092">
    <property type="entry name" value="FlavoCytC_S_DH_flav-bd_sf"/>
</dbReference>